<dbReference type="Proteomes" id="UP000263326">
    <property type="component" value="Segment"/>
</dbReference>
<evidence type="ECO:0000313" key="2">
    <source>
        <dbReference type="Proteomes" id="UP000263326"/>
    </source>
</evidence>
<keyword evidence="2" id="KW-1185">Reference proteome</keyword>
<accession>A0A384ZX37</accession>
<name>A0A384ZX37_9CAUD</name>
<evidence type="ECO:0000313" key="1">
    <source>
        <dbReference type="EMBL" id="AXG66794.1"/>
    </source>
</evidence>
<gene>
    <name evidence="1" type="ORF">JA29_068</name>
</gene>
<sequence length="236" mass="26399">MSLADKIGSGEMEVEYKNRVTRLAQAMARGELPMPRSIIDYKNFVHVEVDYQSKNIITENMVSARATIPLGNGLMCICPHNENLKSIEGFISYSDAIGRVVEKAVASAETLIKSAINEAREILRSSLYVPPLFLLSTDKKSVKNLYSWLTENTQIDEGTIAGIISVTEMNPLDVSYLRVSEGKVEPMDSTEFALSLSSHFNFTSILNFVSSHKTKDIPCMDEVIQYHKHVSIAKRY</sequence>
<reference evidence="1 2" key="1">
    <citation type="journal article" date="2018" name="Front. Microbiol.">
        <title>Jumbo Bacteriophages Are Represented Within an Increasing Diversity of Environmental Viruses Infecting the Emerging Phytopathogen, Dickeya solani.</title>
        <authorList>
            <person name="Day A.W."/>
            <person name="Ahn J."/>
            <person name="Salmond G.P.C."/>
        </authorList>
    </citation>
    <scope>NUCLEOTIDE SEQUENCE [LARGE SCALE GENOMIC DNA]</scope>
</reference>
<dbReference type="EMBL" id="MH460461">
    <property type="protein sequence ID" value="AXG66794.1"/>
    <property type="molecule type" value="Genomic_DNA"/>
</dbReference>
<organism evidence="1 2">
    <name type="scientific">Dickeya phage vB_DsoM_JA29</name>
    <dbReference type="NCBI Taxonomy" id="2283031"/>
    <lineage>
        <taxon>Viruses</taxon>
        <taxon>Duplodnaviria</taxon>
        <taxon>Heunggongvirae</taxon>
        <taxon>Uroviricota</taxon>
        <taxon>Caudoviricetes</taxon>
        <taxon>Salmondvirus</taxon>
        <taxon>Salmondvirus JA29</taxon>
    </lineage>
</organism>
<proteinExistence type="predicted"/>
<protein>
    <submittedName>
        <fullName evidence="1">Uncharacterized protein</fullName>
    </submittedName>
</protein>